<keyword evidence="2" id="KW-1185">Reference proteome</keyword>
<name>A0ACB6RW17_9PLEO</name>
<evidence type="ECO:0000313" key="1">
    <source>
        <dbReference type="EMBL" id="KAF2625969.1"/>
    </source>
</evidence>
<reference evidence="1" key="1">
    <citation type="journal article" date="2020" name="Stud. Mycol.">
        <title>101 Dothideomycetes genomes: a test case for predicting lifestyles and emergence of pathogens.</title>
        <authorList>
            <person name="Haridas S."/>
            <person name="Albert R."/>
            <person name="Binder M."/>
            <person name="Bloem J."/>
            <person name="Labutti K."/>
            <person name="Salamov A."/>
            <person name="Andreopoulos B."/>
            <person name="Baker S."/>
            <person name="Barry K."/>
            <person name="Bills G."/>
            <person name="Bluhm B."/>
            <person name="Cannon C."/>
            <person name="Castanera R."/>
            <person name="Culley D."/>
            <person name="Daum C."/>
            <person name="Ezra D."/>
            <person name="Gonzalez J."/>
            <person name="Henrissat B."/>
            <person name="Kuo A."/>
            <person name="Liang C."/>
            <person name="Lipzen A."/>
            <person name="Lutzoni F."/>
            <person name="Magnuson J."/>
            <person name="Mondo S."/>
            <person name="Nolan M."/>
            <person name="Ohm R."/>
            <person name="Pangilinan J."/>
            <person name="Park H.-J."/>
            <person name="Ramirez L."/>
            <person name="Alfaro M."/>
            <person name="Sun H."/>
            <person name="Tritt A."/>
            <person name="Yoshinaga Y."/>
            <person name="Zwiers L.-H."/>
            <person name="Turgeon B."/>
            <person name="Goodwin S."/>
            <person name="Spatafora J."/>
            <person name="Crous P."/>
            <person name="Grigoriev I."/>
        </authorList>
    </citation>
    <scope>NUCLEOTIDE SEQUENCE</scope>
    <source>
        <strain evidence="1">CBS 525.71</strain>
    </source>
</reference>
<gene>
    <name evidence="1" type="ORF">BU25DRAFT_412214</name>
</gene>
<accession>A0ACB6RW17</accession>
<comment type="caution">
    <text evidence="1">The sequence shown here is derived from an EMBL/GenBank/DDBJ whole genome shotgun (WGS) entry which is preliminary data.</text>
</comment>
<protein>
    <submittedName>
        <fullName evidence="1">Uncharacterized protein</fullName>
    </submittedName>
</protein>
<evidence type="ECO:0000313" key="2">
    <source>
        <dbReference type="Proteomes" id="UP000799754"/>
    </source>
</evidence>
<organism evidence="1 2">
    <name type="scientific">Macroventuria anomochaeta</name>
    <dbReference type="NCBI Taxonomy" id="301207"/>
    <lineage>
        <taxon>Eukaryota</taxon>
        <taxon>Fungi</taxon>
        <taxon>Dikarya</taxon>
        <taxon>Ascomycota</taxon>
        <taxon>Pezizomycotina</taxon>
        <taxon>Dothideomycetes</taxon>
        <taxon>Pleosporomycetidae</taxon>
        <taxon>Pleosporales</taxon>
        <taxon>Pleosporineae</taxon>
        <taxon>Didymellaceae</taxon>
        <taxon>Macroventuria</taxon>
    </lineage>
</organism>
<sequence>MEHIRQAVCEFQLQSPAHFELGLEVHQINEQTNTSEAIVNVLFQGNTAEGHISVPCKCRVVLRRRRTKAKLWKCIIVTQDQSVEALNHFLSSNFPIIDVPLRADTLWFWWLNNGKNFSWTDLPTELKERVVEFCMHQPHTHGIYSEKFARFGMRYKNDRRIRKPGPFEIVDQLGDWYQILYVSHQVRAITLRLCITGGSSLIHSKGLCITASSYRTLTERIDRLGEYYQMIEPHSVPTTSSEQALSKCYRRFPHIYPELKQYATFRHGIQKISLSMDFLSFMHFFKVKAGGFQRYQKSQGLTYHTFERLPNLNEIVIKLPLRPREGWKYTPHPGGIQLFHEESPCPRSLHRVIYERVAEVLASFKVTMRNFIDDNEEQRFLACRLEAVEALKFTRLELEELYADDGGGVELPEGMEREMGLPRIKQQDMGGEYLDDFQDELFPPLCHCDEPCALSLVLGASVHH</sequence>
<proteinExistence type="predicted"/>
<dbReference type="Proteomes" id="UP000799754">
    <property type="component" value="Unassembled WGS sequence"/>
</dbReference>
<dbReference type="EMBL" id="MU006723">
    <property type="protein sequence ID" value="KAF2625969.1"/>
    <property type="molecule type" value="Genomic_DNA"/>
</dbReference>